<keyword evidence="13" id="KW-1185">Reference proteome</keyword>
<evidence type="ECO:0000256" key="5">
    <source>
        <dbReference type="ARBA" id="ARBA00022777"/>
    </source>
</evidence>
<keyword evidence="5 12" id="KW-0418">Kinase</keyword>
<comment type="catalytic activity">
    <reaction evidence="8">
        <text>L-seryl-[protein] + ATP = O-phospho-L-seryl-[protein] + ADP + H(+)</text>
        <dbReference type="Rhea" id="RHEA:17989"/>
        <dbReference type="Rhea" id="RHEA-COMP:9863"/>
        <dbReference type="Rhea" id="RHEA-COMP:11604"/>
        <dbReference type="ChEBI" id="CHEBI:15378"/>
        <dbReference type="ChEBI" id="CHEBI:29999"/>
        <dbReference type="ChEBI" id="CHEBI:30616"/>
        <dbReference type="ChEBI" id="CHEBI:83421"/>
        <dbReference type="ChEBI" id="CHEBI:456216"/>
        <dbReference type="EC" id="2.7.11.1"/>
    </reaction>
</comment>
<feature type="domain" description="Protein kinase" evidence="11">
    <location>
        <begin position="12"/>
        <end position="265"/>
    </location>
</feature>
<evidence type="ECO:0000256" key="6">
    <source>
        <dbReference type="ARBA" id="ARBA00022840"/>
    </source>
</evidence>
<dbReference type="InterPro" id="IPR017441">
    <property type="entry name" value="Protein_kinase_ATP_BS"/>
</dbReference>
<evidence type="ECO:0000313" key="12">
    <source>
        <dbReference type="EMBL" id="EAY23694.1"/>
    </source>
</evidence>
<dbReference type="InterPro" id="IPR008271">
    <property type="entry name" value="Ser/Thr_kinase_AS"/>
</dbReference>
<evidence type="ECO:0000256" key="1">
    <source>
        <dbReference type="ARBA" id="ARBA00012513"/>
    </source>
</evidence>
<evidence type="ECO:0000256" key="9">
    <source>
        <dbReference type="PROSITE-ProRule" id="PRU10141"/>
    </source>
</evidence>
<dbReference type="Pfam" id="PF00069">
    <property type="entry name" value="Pkinase"/>
    <property type="match status" value="1"/>
</dbReference>
<dbReference type="OMA" id="RIKNTRM"/>
<keyword evidence="6 9" id="KW-0067">ATP-binding</keyword>
<feature type="binding site" evidence="9">
    <location>
        <position position="41"/>
    </location>
    <ligand>
        <name>ATP</name>
        <dbReference type="ChEBI" id="CHEBI:30616"/>
    </ligand>
</feature>
<dbReference type="InterPro" id="IPR011009">
    <property type="entry name" value="Kinase-like_dom_sf"/>
</dbReference>
<dbReference type="InterPro" id="IPR000719">
    <property type="entry name" value="Prot_kinase_dom"/>
</dbReference>
<evidence type="ECO:0000256" key="2">
    <source>
        <dbReference type="ARBA" id="ARBA00022527"/>
    </source>
</evidence>
<sequence>MTCTVPTSIGPYQFISKVGEGSFAEVWKGQHIKSQLKVAIKVINKAKFKEPKHFTRFNREVAIMKQIEHPLIAQIYQIMEDENNHYLIMEFAEGENLLQYINADGKLAEPLARQYFIQLISVVEYLHKEKNIIHRDLKAENVLLDRNYNIRLIDFGLSNSFSLDHLNLETACGSPGYLPPEMIKGQTHTTAADIWSLGVLLYCIVVGHLPFEDPQIPKILDKIVKTNPFYPRTLSADLSTLLKRMLNKDPDQRITLDEIKQHPWFSVDAYKYVNERLSRTLPITSPGEFSIISKFQLNEDVCQKMKEEGFNSDGMENRLLTREFDEESAIYLMMAKDRFTDEIKDIRDVGIRIDGKRVTSFLRTRAPSFGSASAIQSMNDPNKHLIAPRVMARPKQAIKPLSSNF</sequence>
<dbReference type="CDD" id="cd14003">
    <property type="entry name" value="STKc_AMPK-like"/>
    <property type="match status" value="1"/>
</dbReference>
<dbReference type="SMART" id="SM00220">
    <property type="entry name" value="S_TKc"/>
    <property type="match status" value="1"/>
</dbReference>
<dbReference type="PROSITE" id="PS00107">
    <property type="entry name" value="PROTEIN_KINASE_ATP"/>
    <property type="match status" value="1"/>
</dbReference>
<dbReference type="GO" id="GO:0005524">
    <property type="term" value="F:ATP binding"/>
    <property type="evidence" value="ECO:0007669"/>
    <property type="project" value="UniProtKB-UniRule"/>
</dbReference>
<evidence type="ECO:0000313" key="13">
    <source>
        <dbReference type="Proteomes" id="UP000001542"/>
    </source>
</evidence>
<dbReference type="SUPFAM" id="SSF56112">
    <property type="entry name" value="Protein kinase-like (PK-like)"/>
    <property type="match status" value="1"/>
</dbReference>
<dbReference type="Gene3D" id="1.10.510.10">
    <property type="entry name" value="Transferase(Phosphotransferase) domain 1"/>
    <property type="match status" value="1"/>
</dbReference>
<dbReference type="SMR" id="A2D7H7"/>
<comment type="similarity">
    <text evidence="10">Belongs to the protein kinase superfamily.</text>
</comment>
<dbReference type="VEuPathDB" id="TrichDB:TVAGG3_0993350"/>
<dbReference type="EC" id="2.7.11.1" evidence="1"/>
<organism evidence="12 13">
    <name type="scientific">Trichomonas vaginalis (strain ATCC PRA-98 / G3)</name>
    <dbReference type="NCBI Taxonomy" id="412133"/>
    <lineage>
        <taxon>Eukaryota</taxon>
        <taxon>Metamonada</taxon>
        <taxon>Parabasalia</taxon>
        <taxon>Trichomonadida</taxon>
        <taxon>Trichomonadidae</taxon>
        <taxon>Trichomonas</taxon>
    </lineage>
</organism>
<dbReference type="InParanoid" id="A2D7H7"/>
<keyword evidence="2 10" id="KW-0723">Serine/threonine-protein kinase</keyword>
<dbReference type="eggNOG" id="KOG0586">
    <property type="taxonomic scope" value="Eukaryota"/>
</dbReference>
<protein>
    <recommendedName>
        <fullName evidence="1">non-specific serine/threonine protein kinase</fullName>
        <ecNumber evidence="1">2.7.11.1</ecNumber>
    </recommendedName>
</protein>
<evidence type="ECO:0000256" key="10">
    <source>
        <dbReference type="RuleBase" id="RU000304"/>
    </source>
</evidence>
<gene>
    <name evidence="12" type="ORF">TVAG_120320</name>
</gene>
<dbReference type="FunFam" id="3.30.200.20:FF:000315">
    <property type="entry name" value="Calcium-dependent protein kinase 3"/>
    <property type="match status" value="1"/>
</dbReference>
<reference evidence="12" key="1">
    <citation type="submission" date="2006-10" db="EMBL/GenBank/DDBJ databases">
        <authorList>
            <person name="Amadeo P."/>
            <person name="Zhao Q."/>
            <person name="Wortman J."/>
            <person name="Fraser-Liggett C."/>
            <person name="Carlton J."/>
        </authorList>
    </citation>
    <scope>NUCLEOTIDE SEQUENCE</scope>
    <source>
        <strain evidence="12">G3</strain>
    </source>
</reference>
<proteinExistence type="inferred from homology"/>
<dbReference type="FunFam" id="1.10.510.10:FF:000592">
    <property type="entry name" value="CAMK family protein kinase"/>
    <property type="match status" value="1"/>
</dbReference>
<dbReference type="KEGG" id="tva:4720660"/>
<dbReference type="Proteomes" id="UP000001542">
    <property type="component" value="Unassembled WGS sequence"/>
</dbReference>
<dbReference type="RefSeq" id="XP_001276942.1">
    <property type="nucleotide sequence ID" value="XM_001276941.1"/>
</dbReference>
<keyword evidence="4 9" id="KW-0547">Nucleotide-binding</keyword>
<dbReference type="OrthoDB" id="541276at2759"/>
<dbReference type="AlphaFoldDB" id="A2D7H7"/>
<evidence type="ECO:0000259" key="11">
    <source>
        <dbReference type="PROSITE" id="PS50011"/>
    </source>
</evidence>
<reference evidence="12" key="2">
    <citation type="journal article" date="2007" name="Science">
        <title>Draft genome sequence of the sexually transmitted pathogen Trichomonas vaginalis.</title>
        <authorList>
            <person name="Carlton J.M."/>
            <person name="Hirt R.P."/>
            <person name="Silva J.C."/>
            <person name="Delcher A.L."/>
            <person name="Schatz M."/>
            <person name="Zhao Q."/>
            <person name="Wortman J.R."/>
            <person name="Bidwell S.L."/>
            <person name="Alsmark U.C.M."/>
            <person name="Besteiro S."/>
            <person name="Sicheritz-Ponten T."/>
            <person name="Noel C.J."/>
            <person name="Dacks J.B."/>
            <person name="Foster P.G."/>
            <person name="Simillion C."/>
            <person name="Van de Peer Y."/>
            <person name="Miranda-Saavedra D."/>
            <person name="Barton G.J."/>
            <person name="Westrop G.D."/>
            <person name="Mueller S."/>
            <person name="Dessi D."/>
            <person name="Fiori P.L."/>
            <person name="Ren Q."/>
            <person name="Paulsen I."/>
            <person name="Zhang H."/>
            <person name="Bastida-Corcuera F.D."/>
            <person name="Simoes-Barbosa A."/>
            <person name="Brown M.T."/>
            <person name="Hayes R.D."/>
            <person name="Mukherjee M."/>
            <person name="Okumura C.Y."/>
            <person name="Schneider R."/>
            <person name="Smith A.J."/>
            <person name="Vanacova S."/>
            <person name="Villalvazo M."/>
            <person name="Haas B.J."/>
            <person name="Pertea M."/>
            <person name="Feldblyum T.V."/>
            <person name="Utterback T.R."/>
            <person name="Shu C.L."/>
            <person name="Osoegawa K."/>
            <person name="de Jong P.J."/>
            <person name="Hrdy I."/>
            <person name="Horvathova L."/>
            <person name="Zubacova Z."/>
            <person name="Dolezal P."/>
            <person name="Malik S.B."/>
            <person name="Logsdon J.M. Jr."/>
            <person name="Henze K."/>
            <person name="Gupta A."/>
            <person name="Wang C.C."/>
            <person name="Dunne R.L."/>
            <person name="Upcroft J.A."/>
            <person name="Upcroft P."/>
            <person name="White O."/>
            <person name="Salzberg S.L."/>
            <person name="Tang P."/>
            <person name="Chiu C.-H."/>
            <person name="Lee Y.-S."/>
            <person name="Embley T.M."/>
            <person name="Coombs G.H."/>
            <person name="Mottram J.C."/>
            <person name="Tachezy J."/>
            <person name="Fraser-Liggett C.M."/>
            <person name="Johnson P.J."/>
        </authorList>
    </citation>
    <scope>NUCLEOTIDE SEQUENCE [LARGE SCALE GENOMIC DNA]</scope>
    <source>
        <strain evidence="12">G3</strain>
    </source>
</reference>
<dbReference type="PROSITE" id="PS00108">
    <property type="entry name" value="PROTEIN_KINASE_ST"/>
    <property type="match status" value="1"/>
</dbReference>
<dbReference type="PROSITE" id="PS50011">
    <property type="entry name" value="PROTEIN_KINASE_DOM"/>
    <property type="match status" value="1"/>
</dbReference>
<evidence type="ECO:0000256" key="8">
    <source>
        <dbReference type="ARBA" id="ARBA00048679"/>
    </source>
</evidence>
<dbReference type="GO" id="GO:0004674">
    <property type="term" value="F:protein serine/threonine kinase activity"/>
    <property type="evidence" value="ECO:0000318"/>
    <property type="project" value="GO_Central"/>
</dbReference>
<dbReference type="PANTHER" id="PTHR24346:SF75">
    <property type="entry name" value="AURORA KINASE"/>
    <property type="match status" value="1"/>
</dbReference>
<evidence type="ECO:0000256" key="7">
    <source>
        <dbReference type="ARBA" id="ARBA00047899"/>
    </source>
</evidence>
<dbReference type="FunCoup" id="A2D7H7">
    <property type="interactions" value="360"/>
</dbReference>
<dbReference type="VEuPathDB" id="TrichDB:TVAG_120320"/>
<accession>A2D7H7</accession>
<evidence type="ECO:0000256" key="3">
    <source>
        <dbReference type="ARBA" id="ARBA00022679"/>
    </source>
</evidence>
<dbReference type="STRING" id="5722.A2D7H7"/>
<dbReference type="PANTHER" id="PTHR24346">
    <property type="entry name" value="MAP/MICROTUBULE AFFINITY-REGULATING KINASE"/>
    <property type="match status" value="1"/>
</dbReference>
<name>A2D7H7_TRIV3</name>
<evidence type="ECO:0000256" key="4">
    <source>
        <dbReference type="ARBA" id="ARBA00022741"/>
    </source>
</evidence>
<dbReference type="EMBL" id="DS113177">
    <property type="protein sequence ID" value="EAY23694.1"/>
    <property type="molecule type" value="Genomic_DNA"/>
</dbReference>
<keyword evidence="3" id="KW-0808">Transferase</keyword>
<comment type="catalytic activity">
    <reaction evidence="7">
        <text>L-threonyl-[protein] + ATP = O-phospho-L-threonyl-[protein] + ADP + H(+)</text>
        <dbReference type="Rhea" id="RHEA:46608"/>
        <dbReference type="Rhea" id="RHEA-COMP:11060"/>
        <dbReference type="Rhea" id="RHEA-COMP:11605"/>
        <dbReference type="ChEBI" id="CHEBI:15378"/>
        <dbReference type="ChEBI" id="CHEBI:30013"/>
        <dbReference type="ChEBI" id="CHEBI:30616"/>
        <dbReference type="ChEBI" id="CHEBI:61977"/>
        <dbReference type="ChEBI" id="CHEBI:456216"/>
        <dbReference type="EC" id="2.7.11.1"/>
    </reaction>
</comment>